<dbReference type="SMART" id="SM00245">
    <property type="entry name" value="TSPc"/>
    <property type="match status" value="1"/>
</dbReference>
<dbReference type="InterPro" id="IPR029045">
    <property type="entry name" value="ClpP/crotonase-like_dom_sf"/>
</dbReference>
<dbReference type="InterPro" id="IPR005151">
    <property type="entry name" value="Tail-specific_protease"/>
</dbReference>
<dbReference type="GO" id="GO:0007165">
    <property type="term" value="P:signal transduction"/>
    <property type="evidence" value="ECO:0007669"/>
    <property type="project" value="TreeGrafter"/>
</dbReference>
<feature type="domain" description="Tail specific protease" evidence="1">
    <location>
        <begin position="103"/>
        <end position="313"/>
    </location>
</feature>
<evidence type="ECO:0000313" key="4">
    <source>
        <dbReference type="Proteomes" id="UP000591626"/>
    </source>
</evidence>
<organism evidence="2 4">
    <name type="scientific">Corynebacterium coyleae</name>
    <dbReference type="NCBI Taxonomy" id="53374"/>
    <lineage>
        <taxon>Bacteria</taxon>
        <taxon>Bacillati</taxon>
        <taxon>Actinomycetota</taxon>
        <taxon>Actinomycetes</taxon>
        <taxon>Mycobacteriales</taxon>
        <taxon>Corynebacteriaceae</taxon>
        <taxon>Corynebacterium</taxon>
    </lineage>
</organism>
<evidence type="ECO:0000313" key="3">
    <source>
        <dbReference type="EMBL" id="QXB18735.1"/>
    </source>
</evidence>
<dbReference type="PANTHER" id="PTHR32060:SF30">
    <property type="entry name" value="CARBOXY-TERMINAL PROCESSING PROTEASE CTPA"/>
    <property type="match status" value="1"/>
</dbReference>
<gene>
    <name evidence="2" type="ORF">HC138_01055</name>
    <name evidence="3" type="ORF">I6L55_00985</name>
</gene>
<dbReference type="GO" id="GO:0004175">
    <property type="term" value="F:endopeptidase activity"/>
    <property type="evidence" value="ECO:0007669"/>
    <property type="project" value="TreeGrafter"/>
</dbReference>
<dbReference type="EMBL" id="CP077302">
    <property type="protein sequence ID" value="QXB18735.1"/>
    <property type="molecule type" value="Genomic_DNA"/>
</dbReference>
<proteinExistence type="predicted"/>
<dbReference type="SUPFAM" id="SSF52096">
    <property type="entry name" value="ClpP/crotonase"/>
    <property type="match status" value="1"/>
</dbReference>
<evidence type="ECO:0000313" key="2">
    <source>
        <dbReference type="EMBL" id="NJJ02975.1"/>
    </source>
</evidence>
<dbReference type="EMBL" id="JAAUVV010000001">
    <property type="protein sequence ID" value="NJJ02975.1"/>
    <property type="molecule type" value="Genomic_DNA"/>
</dbReference>
<dbReference type="GeneID" id="92748745"/>
<keyword evidence="5" id="KW-1185">Reference proteome</keyword>
<dbReference type="RefSeq" id="WP_092100297.1">
    <property type="nucleotide sequence ID" value="NZ_CP047198.1"/>
</dbReference>
<name>A0AAP7CBF0_9CORY</name>
<evidence type="ECO:0000259" key="1">
    <source>
        <dbReference type="SMART" id="SM00245"/>
    </source>
</evidence>
<dbReference type="GO" id="GO:0008236">
    <property type="term" value="F:serine-type peptidase activity"/>
    <property type="evidence" value="ECO:0007669"/>
    <property type="project" value="InterPro"/>
</dbReference>
<accession>A0AAP7CBF0</accession>
<evidence type="ECO:0000313" key="5">
    <source>
        <dbReference type="Proteomes" id="UP000683520"/>
    </source>
</evidence>
<dbReference type="Proteomes" id="UP000591626">
    <property type="component" value="Unassembled WGS sequence"/>
</dbReference>
<dbReference type="Pfam" id="PF03572">
    <property type="entry name" value="Peptidase_S41"/>
    <property type="match status" value="1"/>
</dbReference>
<dbReference type="Proteomes" id="UP000683520">
    <property type="component" value="Chromosome"/>
</dbReference>
<dbReference type="GO" id="GO:0006508">
    <property type="term" value="P:proteolysis"/>
    <property type="evidence" value="ECO:0007669"/>
    <property type="project" value="InterPro"/>
</dbReference>
<reference evidence="2 4" key="1">
    <citation type="submission" date="2020-03" db="EMBL/GenBank/DDBJ databases">
        <title>Draft genome sequences of bacterial isolates from the female urobiome.</title>
        <authorList>
            <person name="Miller-Ensminger T."/>
            <person name="Wolfe A.J."/>
            <person name="Putonti C."/>
        </authorList>
    </citation>
    <scope>NUCLEOTIDE SEQUENCE [LARGE SCALE GENOMIC DNA]</scope>
    <source>
        <strain evidence="2 4">UMB8490</strain>
    </source>
</reference>
<protein>
    <submittedName>
        <fullName evidence="2">Nisin-resistance protein</fullName>
    </submittedName>
    <submittedName>
        <fullName evidence="3">S41 family peptidase</fullName>
    </submittedName>
</protein>
<reference evidence="3 5" key="2">
    <citation type="submission" date="2021-06" db="EMBL/GenBank/DDBJ databases">
        <title>FDA dAtabase for Regulatory Grade micrObial Sequences (FDA-ARGOS): Supporting development and validation of Infectious Disease Dx tests.</title>
        <authorList>
            <person name="Sproer C."/>
            <person name="Gronow S."/>
            <person name="Severitt S."/>
            <person name="Schroder I."/>
            <person name="Tallon L."/>
            <person name="Sadzewicz L."/>
            <person name="Zhao X."/>
            <person name="Boylan J."/>
            <person name="Ott S."/>
            <person name="Bowen H."/>
            <person name="Vavikolanu K."/>
            <person name="Mehta A."/>
            <person name="Aluvathingal J."/>
            <person name="Nadendla S."/>
            <person name="Lowell S."/>
            <person name="Myers T."/>
            <person name="Yan Y."/>
        </authorList>
    </citation>
    <scope>NUCLEOTIDE SEQUENCE [LARGE SCALE GENOMIC DNA]</scope>
    <source>
        <strain evidence="3 5">FDAARGOS 1425</strain>
    </source>
</reference>
<dbReference type="Gene3D" id="3.90.226.10">
    <property type="entry name" value="2-enoyl-CoA Hydratase, Chain A, domain 1"/>
    <property type="match status" value="1"/>
</dbReference>
<sequence length="330" mass="34300">MSTAKKVLTTIAAVFGVLLIAAGAVAYVYGPTVTAMFTGTAKFMGTDTPKRYASTVLNLAEQGIYADSKEFEDAKARAKEAAKQADTLFDVYPALEDAVKAAGGKHSRLIEPDNPNLGWTMEEKSEATVSVEDRVAVATVPGVDRHSDVQGYADTLATGLASARDAGACGAVVDLRGNDGGDMGPMIAGLSSLLPDGTVLEFVSRTNTSQVTVEGNSVSGGGTPVTTSGGKWEAPVAVLVDGDTASSGEATMLSFRGLEHSQSFGSPTAGYASANMVYDFPDGSLLMLTIAKDKARTGEEFAEDPVQPDVETDTPLEQAKQWLATEHGCK</sequence>
<dbReference type="GO" id="GO:0030288">
    <property type="term" value="C:outer membrane-bounded periplasmic space"/>
    <property type="evidence" value="ECO:0007669"/>
    <property type="project" value="TreeGrafter"/>
</dbReference>
<dbReference type="AlphaFoldDB" id="A0AAP7CBF0"/>
<dbReference type="PANTHER" id="PTHR32060">
    <property type="entry name" value="TAIL-SPECIFIC PROTEASE"/>
    <property type="match status" value="1"/>
</dbReference>